<comment type="subcellular location">
    <subcellularLocation>
        <location evidence="9">Cytoplasm</location>
    </subcellularLocation>
</comment>
<accession>A0A8J3CS38</accession>
<evidence type="ECO:0000256" key="8">
    <source>
        <dbReference type="ARBA" id="ARBA00030128"/>
    </source>
</evidence>
<evidence type="ECO:0000256" key="1">
    <source>
        <dbReference type="ARBA" id="ARBA00005790"/>
    </source>
</evidence>
<comment type="catalytic activity">
    <reaction evidence="9">
        <text>GMP + ATP = GDP + ADP</text>
        <dbReference type="Rhea" id="RHEA:20780"/>
        <dbReference type="ChEBI" id="CHEBI:30616"/>
        <dbReference type="ChEBI" id="CHEBI:58115"/>
        <dbReference type="ChEBI" id="CHEBI:58189"/>
        <dbReference type="ChEBI" id="CHEBI:456216"/>
        <dbReference type="EC" id="2.7.4.8"/>
    </reaction>
</comment>
<dbReference type="NCBIfam" id="TIGR03263">
    <property type="entry name" value="guanyl_kin"/>
    <property type="match status" value="1"/>
</dbReference>
<protein>
    <recommendedName>
        <fullName evidence="3 9">Guanylate kinase</fullName>
        <ecNumber evidence="2 9">2.7.4.8</ecNumber>
    </recommendedName>
    <alternativeName>
        <fullName evidence="8 9">GMP kinase</fullName>
    </alternativeName>
</protein>
<gene>
    <name evidence="9 11" type="primary">gmk</name>
    <name evidence="11" type="ORF">GCM10009069_15250</name>
</gene>
<comment type="similarity">
    <text evidence="1 9">Belongs to the guanylate kinase family.</text>
</comment>
<comment type="caution">
    <text evidence="11">The sequence shown here is derived from an EMBL/GenBank/DDBJ whole genome shotgun (WGS) entry which is preliminary data.</text>
</comment>
<keyword evidence="12" id="KW-1185">Reference proteome</keyword>
<dbReference type="FunFam" id="3.30.63.10:FF:000002">
    <property type="entry name" value="Guanylate kinase 1"/>
    <property type="match status" value="1"/>
</dbReference>
<name>A0A8J3CS38_9PROT</name>
<dbReference type="HAMAP" id="MF_00328">
    <property type="entry name" value="Guanylate_kinase"/>
    <property type="match status" value="1"/>
</dbReference>
<dbReference type="EC" id="2.7.4.8" evidence="2 9"/>
<keyword evidence="9" id="KW-0963">Cytoplasm</keyword>
<proteinExistence type="inferred from homology"/>
<evidence type="ECO:0000256" key="6">
    <source>
        <dbReference type="ARBA" id="ARBA00022777"/>
    </source>
</evidence>
<keyword evidence="6 9" id="KW-0418">Kinase</keyword>
<dbReference type="SMART" id="SM00072">
    <property type="entry name" value="GuKc"/>
    <property type="match status" value="1"/>
</dbReference>
<dbReference type="InterPro" id="IPR017665">
    <property type="entry name" value="Guanylate_kinase"/>
</dbReference>
<dbReference type="InterPro" id="IPR027417">
    <property type="entry name" value="P-loop_NTPase"/>
</dbReference>
<dbReference type="InterPro" id="IPR020590">
    <property type="entry name" value="Guanylate_kinase_CS"/>
</dbReference>
<dbReference type="EMBL" id="BMZH01000005">
    <property type="protein sequence ID" value="GHA93157.1"/>
    <property type="molecule type" value="Genomic_DNA"/>
</dbReference>
<dbReference type="AlphaFoldDB" id="A0A8J3CS38"/>
<keyword evidence="7 9" id="KW-0067">ATP-binding</keyword>
<evidence type="ECO:0000256" key="4">
    <source>
        <dbReference type="ARBA" id="ARBA00022679"/>
    </source>
</evidence>
<reference evidence="11" key="1">
    <citation type="journal article" date="2014" name="Int. J. Syst. Evol. Microbiol.">
        <title>Complete genome sequence of Corynebacterium casei LMG S-19264T (=DSM 44701T), isolated from a smear-ripened cheese.</title>
        <authorList>
            <consortium name="US DOE Joint Genome Institute (JGI-PGF)"/>
            <person name="Walter F."/>
            <person name="Albersmeier A."/>
            <person name="Kalinowski J."/>
            <person name="Ruckert C."/>
        </authorList>
    </citation>
    <scope>NUCLEOTIDE SEQUENCE</scope>
    <source>
        <strain evidence="11">KCTC 32513</strain>
    </source>
</reference>
<reference evidence="11" key="2">
    <citation type="submission" date="2020-09" db="EMBL/GenBank/DDBJ databases">
        <authorList>
            <person name="Sun Q."/>
            <person name="Kim S."/>
        </authorList>
    </citation>
    <scope>NUCLEOTIDE SEQUENCE</scope>
    <source>
        <strain evidence="11">KCTC 32513</strain>
    </source>
</reference>
<dbReference type="PANTHER" id="PTHR23117:SF13">
    <property type="entry name" value="GUANYLATE KINASE"/>
    <property type="match status" value="1"/>
</dbReference>
<dbReference type="GO" id="GO:0005829">
    <property type="term" value="C:cytosol"/>
    <property type="evidence" value="ECO:0007669"/>
    <property type="project" value="TreeGrafter"/>
</dbReference>
<feature type="binding site" evidence="9">
    <location>
        <begin position="30"/>
        <end position="37"/>
    </location>
    <ligand>
        <name>ATP</name>
        <dbReference type="ChEBI" id="CHEBI:30616"/>
    </ligand>
</feature>
<sequence>MACDETVYDESNVMSERHMERRGIMIVLSSPSGAGKTTLTRGLLADNPDIAMSVSATTRSPRPGEVDGIDYFFINKDRFSEMRDADQFLEHARVFDNYYGTPSEPVFGALEQGRDVLFDIDWQGAQQLTEAASDDLIKIFILPPTLRELEKRLRSRAQDSDETIAKRMSKSEAEISHWAEYDYVIVNENVEAAQAKLQTIINAERLKRKRQPWTSRFVKDLIDGA</sequence>
<dbReference type="SUPFAM" id="SSF52540">
    <property type="entry name" value="P-loop containing nucleoside triphosphate hydrolases"/>
    <property type="match status" value="1"/>
</dbReference>
<evidence type="ECO:0000256" key="2">
    <source>
        <dbReference type="ARBA" id="ARBA00012961"/>
    </source>
</evidence>
<evidence type="ECO:0000313" key="11">
    <source>
        <dbReference type="EMBL" id="GHA93157.1"/>
    </source>
</evidence>
<dbReference type="InterPro" id="IPR008144">
    <property type="entry name" value="Guanylate_kin-like_dom"/>
</dbReference>
<dbReference type="PANTHER" id="PTHR23117">
    <property type="entry name" value="GUANYLATE KINASE-RELATED"/>
    <property type="match status" value="1"/>
</dbReference>
<evidence type="ECO:0000256" key="9">
    <source>
        <dbReference type="HAMAP-Rule" id="MF_00328"/>
    </source>
</evidence>
<dbReference type="PROSITE" id="PS00856">
    <property type="entry name" value="GUANYLATE_KINASE_1"/>
    <property type="match status" value="1"/>
</dbReference>
<evidence type="ECO:0000256" key="7">
    <source>
        <dbReference type="ARBA" id="ARBA00022840"/>
    </source>
</evidence>
<feature type="domain" description="Guanylate kinase-like" evidence="10">
    <location>
        <begin position="23"/>
        <end position="202"/>
    </location>
</feature>
<evidence type="ECO:0000256" key="3">
    <source>
        <dbReference type="ARBA" id="ARBA00016296"/>
    </source>
</evidence>
<dbReference type="CDD" id="cd00071">
    <property type="entry name" value="GMPK"/>
    <property type="match status" value="1"/>
</dbReference>
<dbReference type="GO" id="GO:0004385">
    <property type="term" value="F:GMP kinase activity"/>
    <property type="evidence" value="ECO:0007669"/>
    <property type="project" value="UniProtKB-UniRule"/>
</dbReference>
<dbReference type="Gene3D" id="3.30.63.10">
    <property type="entry name" value="Guanylate Kinase phosphate binding domain"/>
    <property type="match status" value="1"/>
</dbReference>
<organism evidence="11 12">
    <name type="scientific">Algimonas arctica</name>
    <dbReference type="NCBI Taxonomy" id="1479486"/>
    <lineage>
        <taxon>Bacteria</taxon>
        <taxon>Pseudomonadati</taxon>
        <taxon>Pseudomonadota</taxon>
        <taxon>Alphaproteobacteria</taxon>
        <taxon>Maricaulales</taxon>
        <taxon>Robiginitomaculaceae</taxon>
        <taxon>Algimonas</taxon>
    </lineage>
</organism>
<evidence type="ECO:0000313" key="12">
    <source>
        <dbReference type="Proteomes" id="UP000634004"/>
    </source>
</evidence>
<dbReference type="Gene3D" id="3.40.50.300">
    <property type="entry name" value="P-loop containing nucleotide triphosphate hydrolases"/>
    <property type="match status" value="2"/>
</dbReference>
<evidence type="ECO:0000256" key="5">
    <source>
        <dbReference type="ARBA" id="ARBA00022741"/>
    </source>
</evidence>
<dbReference type="Pfam" id="PF00625">
    <property type="entry name" value="Guanylate_kin"/>
    <property type="match status" value="1"/>
</dbReference>
<keyword evidence="5 9" id="KW-0547">Nucleotide-binding</keyword>
<comment type="function">
    <text evidence="9">Essential for recycling GMP and indirectly, cGMP.</text>
</comment>
<keyword evidence="4 9" id="KW-0808">Transferase</keyword>
<dbReference type="Proteomes" id="UP000634004">
    <property type="component" value="Unassembled WGS sequence"/>
</dbReference>
<dbReference type="InterPro" id="IPR008145">
    <property type="entry name" value="GK/Ca_channel_bsu"/>
</dbReference>
<dbReference type="GO" id="GO:0005524">
    <property type="term" value="F:ATP binding"/>
    <property type="evidence" value="ECO:0007669"/>
    <property type="project" value="UniProtKB-UniRule"/>
</dbReference>
<evidence type="ECO:0000259" key="10">
    <source>
        <dbReference type="PROSITE" id="PS50052"/>
    </source>
</evidence>
<dbReference type="PROSITE" id="PS50052">
    <property type="entry name" value="GUANYLATE_KINASE_2"/>
    <property type="match status" value="1"/>
</dbReference>